<dbReference type="InterPro" id="IPR000477">
    <property type="entry name" value="RT_dom"/>
</dbReference>
<proteinExistence type="predicted"/>
<gene>
    <name evidence="2" type="ORF">SSLN_LOCUS19493</name>
</gene>
<dbReference type="WBParaSite" id="SSLN_0002022301-mRNA-1">
    <property type="protein sequence ID" value="SSLN_0002022301-mRNA-1"/>
    <property type="gene ID" value="SSLN_0002022301"/>
</dbReference>
<evidence type="ECO:0000313" key="3">
    <source>
        <dbReference type="Proteomes" id="UP000275846"/>
    </source>
</evidence>
<dbReference type="Proteomes" id="UP000275846">
    <property type="component" value="Unassembled WGS sequence"/>
</dbReference>
<feature type="domain" description="Reverse transcriptase" evidence="1">
    <location>
        <begin position="1"/>
        <end position="159"/>
    </location>
</feature>
<reference evidence="2 3" key="2">
    <citation type="submission" date="2018-11" db="EMBL/GenBank/DDBJ databases">
        <authorList>
            <consortium name="Pathogen Informatics"/>
        </authorList>
    </citation>
    <scope>NUCLEOTIDE SEQUENCE [LARGE SCALE GENOMIC DNA]</scope>
    <source>
        <strain evidence="2 3">NST_G2</strain>
    </source>
</reference>
<protein>
    <submittedName>
        <fullName evidence="4">Reverse transcriptase domain-containing protein</fullName>
    </submittedName>
</protein>
<reference evidence="4" key="1">
    <citation type="submission" date="2016-06" db="UniProtKB">
        <authorList>
            <consortium name="WormBaseParasite"/>
        </authorList>
    </citation>
    <scope>IDENTIFICATION</scope>
</reference>
<dbReference type="EMBL" id="UYSU01047719">
    <property type="protein sequence ID" value="VDM05879.1"/>
    <property type="molecule type" value="Genomic_DNA"/>
</dbReference>
<organism evidence="4">
    <name type="scientific">Schistocephalus solidus</name>
    <name type="common">Tapeworm</name>
    <dbReference type="NCBI Taxonomy" id="70667"/>
    <lineage>
        <taxon>Eukaryota</taxon>
        <taxon>Metazoa</taxon>
        <taxon>Spiralia</taxon>
        <taxon>Lophotrochozoa</taxon>
        <taxon>Platyhelminthes</taxon>
        <taxon>Cestoda</taxon>
        <taxon>Eucestoda</taxon>
        <taxon>Diphyllobothriidea</taxon>
        <taxon>Diphyllobothriidae</taxon>
        <taxon>Schistocephalus</taxon>
    </lineage>
</organism>
<dbReference type="PANTHER" id="PTHR21301">
    <property type="entry name" value="REVERSE TRANSCRIPTASE"/>
    <property type="match status" value="1"/>
</dbReference>
<evidence type="ECO:0000259" key="1">
    <source>
        <dbReference type="PROSITE" id="PS50878"/>
    </source>
</evidence>
<evidence type="ECO:0000313" key="2">
    <source>
        <dbReference type="EMBL" id="VDM05879.1"/>
    </source>
</evidence>
<dbReference type="CDD" id="cd00304">
    <property type="entry name" value="RT_like"/>
    <property type="match status" value="1"/>
</dbReference>
<dbReference type="Pfam" id="PF26215">
    <property type="entry name" value="HTH_animal"/>
    <property type="match status" value="1"/>
</dbReference>
<dbReference type="PANTHER" id="PTHR21301:SF11">
    <property type="entry name" value="GIY-YIG DOMAIN-CONTAINING PROTEIN"/>
    <property type="match status" value="1"/>
</dbReference>
<dbReference type="OrthoDB" id="6241304at2759"/>
<dbReference type="AlphaFoldDB" id="A0A183TSP5"/>
<dbReference type="InterPro" id="IPR043502">
    <property type="entry name" value="DNA/RNA_pol_sf"/>
</dbReference>
<keyword evidence="3" id="KW-1185">Reference proteome</keyword>
<dbReference type="STRING" id="70667.A0A183TSP5"/>
<dbReference type="PROSITE" id="PS50878">
    <property type="entry name" value="RT_POL"/>
    <property type="match status" value="1"/>
</dbReference>
<sequence>MVSFDVTSSFTSIPQILAIETVGDLLENCYDEVINKPKRAHLIQLLTFCLKTYFTLEGTGYQQTKGTLMGSPLSGFIAEAVLKKLETRVFTNHRPIFWMRYVDDTFVLLKFEMVAEFHALLNSIYLDIHFTMEAEANSQMAFLDVLVHRKTDGSLRTTVYRKAINTRQVLSYQSKHPLCRKRSCERTLYQRAETHCSEKGDKAAELHYFKRMFTSNGYPRSFIERSRQLRQVIRPLIEPPKVWRAMPHIKNVSKAVARLFQPLEIGVAHKPEATIRRLVMRPMTPLSRGKSANVIYHVHCGSCEAKYFGETGKRLQTRMNEHERAVRRMDQLSLVTEHCAASGGTFSFQDAEILGQRIDQTARETHEAWHTEPSSINRCPILLAAFQALRGPYRPACPGQQTRAMQTRSMTLAIPIQHPGEAREKNNQ</sequence>
<name>A0A183TSP5_SCHSO</name>
<accession>A0A183TSP5</accession>
<dbReference type="SUPFAM" id="SSF56672">
    <property type="entry name" value="DNA/RNA polymerases"/>
    <property type="match status" value="1"/>
</dbReference>
<dbReference type="InterPro" id="IPR058912">
    <property type="entry name" value="HTH_animal"/>
</dbReference>
<evidence type="ECO:0000313" key="4">
    <source>
        <dbReference type="WBParaSite" id="SSLN_0002022301-mRNA-1"/>
    </source>
</evidence>